<organism evidence="1 2">
    <name type="scientific">Natronorubrum aibiense</name>
    <dbReference type="NCBI Taxonomy" id="348826"/>
    <lineage>
        <taxon>Archaea</taxon>
        <taxon>Methanobacteriati</taxon>
        <taxon>Methanobacteriota</taxon>
        <taxon>Stenosarchaea group</taxon>
        <taxon>Halobacteria</taxon>
        <taxon>Halobacteriales</taxon>
        <taxon>Natrialbaceae</taxon>
        <taxon>Natronorubrum</taxon>
    </lineage>
</organism>
<dbReference type="RefSeq" id="WP_152941566.1">
    <property type="nucleotide sequence ID" value="NZ_CP045488.1"/>
</dbReference>
<keyword evidence="2" id="KW-1185">Reference proteome</keyword>
<dbReference type="EMBL" id="CP045488">
    <property type="protein sequence ID" value="QFU83023.1"/>
    <property type="molecule type" value="Genomic_DNA"/>
</dbReference>
<dbReference type="GeneID" id="42301577"/>
<reference evidence="1 2" key="1">
    <citation type="journal article" date="2007" name="Int. J. Syst. Evol. Microbiol.">
        <title>Natronorubrum sulfidifaciens sp. nov., an extremely haloalkaliphilic archaeon isolated from Aiding salt lake in Xin-Jiang, China.</title>
        <authorList>
            <person name="Cui H.L."/>
            <person name="Tohty D."/>
            <person name="Liu H.C."/>
            <person name="Liu S.J."/>
            <person name="Oren A."/>
            <person name="Zhou P.J."/>
        </authorList>
    </citation>
    <scope>NUCLEOTIDE SEQUENCE [LARGE SCALE GENOMIC DNA]</scope>
    <source>
        <strain evidence="1 2">7-3</strain>
    </source>
</reference>
<dbReference type="Proteomes" id="UP000326170">
    <property type="component" value="Chromosome"/>
</dbReference>
<dbReference type="KEGG" id="nas:GCU68_10995"/>
<gene>
    <name evidence="1" type="ORF">GCU68_10995</name>
</gene>
<dbReference type="AlphaFoldDB" id="A0A5P9P4G0"/>
<dbReference type="OrthoDB" id="198044at2157"/>
<sequence>MSRSEPHSRIVAVCRACDSVYVAEQHPNGTIRPIGVSEECTCGDGDFQRVTVPNDADPTAARSSN</sequence>
<evidence type="ECO:0000313" key="2">
    <source>
        <dbReference type="Proteomes" id="UP000326170"/>
    </source>
</evidence>
<protein>
    <submittedName>
        <fullName evidence="1">Uncharacterized protein</fullName>
    </submittedName>
</protein>
<accession>A0A5P9P4G0</accession>
<evidence type="ECO:0000313" key="1">
    <source>
        <dbReference type="EMBL" id="QFU83023.1"/>
    </source>
</evidence>
<proteinExistence type="predicted"/>
<name>A0A5P9P4G0_9EURY</name>